<dbReference type="AlphaFoldDB" id="A0A5A7Q6U9"/>
<organism evidence="4 5">
    <name type="scientific">Striga asiatica</name>
    <name type="common">Asiatic witchweed</name>
    <name type="synonym">Buchnera asiatica</name>
    <dbReference type="NCBI Taxonomy" id="4170"/>
    <lineage>
        <taxon>Eukaryota</taxon>
        <taxon>Viridiplantae</taxon>
        <taxon>Streptophyta</taxon>
        <taxon>Embryophyta</taxon>
        <taxon>Tracheophyta</taxon>
        <taxon>Spermatophyta</taxon>
        <taxon>Magnoliopsida</taxon>
        <taxon>eudicotyledons</taxon>
        <taxon>Gunneridae</taxon>
        <taxon>Pentapetalae</taxon>
        <taxon>asterids</taxon>
        <taxon>lamiids</taxon>
        <taxon>Lamiales</taxon>
        <taxon>Orobanchaceae</taxon>
        <taxon>Buchnereae</taxon>
        <taxon>Striga</taxon>
    </lineage>
</organism>
<evidence type="ECO:0000313" key="5">
    <source>
        <dbReference type="Proteomes" id="UP000325081"/>
    </source>
</evidence>
<keyword evidence="1 4" id="KW-0413">Isomerase</keyword>
<evidence type="ECO:0000256" key="1">
    <source>
        <dbReference type="PROSITE-ProRule" id="PRU00277"/>
    </source>
</evidence>
<dbReference type="EMBL" id="BKCP01006049">
    <property type="protein sequence ID" value="GER40983.1"/>
    <property type="molecule type" value="Genomic_DNA"/>
</dbReference>
<dbReference type="SUPFAM" id="SSF54534">
    <property type="entry name" value="FKBP-like"/>
    <property type="match status" value="1"/>
</dbReference>
<accession>A0A5A7Q6U9</accession>
<reference evidence="5" key="1">
    <citation type="journal article" date="2019" name="Curr. Biol.">
        <title>Genome Sequence of Striga asiatica Provides Insight into the Evolution of Plant Parasitism.</title>
        <authorList>
            <person name="Yoshida S."/>
            <person name="Kim S."/>
            <person name="Wafula E.K."/>
            <person name="Tanskanen J."/>
            <person name="Kim Y.M."/>
            <person name="Honaas L."/>
            <person name="Yang Z."/>
            <person name="Spallek T."/>
            <person name="Conn C.E."/>
            <person name="Ichihashi Y."/>
            <person name="Cheong K."/>
            <person name="Cui S."/>
            <person name="Der J.P."/>
            <person name="Gundlach H."/>
            <person name="Jiao Y."/>
            <person name="Hori C."/>
            <person name="Ishida J.K."/>
            <person name="Kasahara H."/>
            <person name="Kiba T."/>
            <person name="Kim M.S."/>
            <person name="Koo N."/>
            <person name="Laohavisit A."/>
            <person name="Lee Y.H."/>
            <person name="Lumba S."/>
            <person name="McCourt P."/>
            <person name="Mortimer J.C."/>
            <person name="Mutuku J.M."/>
            <person name="Nomura T."/>
            <person name="Sasaki-Sekimoto Y."/>
            <person name="Seto Y."/>
            <person name="Wang Y."/>
            <person name="Wakatake T."/>
            <person name="Sakakibara H."/>
            <person name="Demura T."/>
            <person name="Yamaguchi S."/>
            <person name="Yoneyama K."/>
            <person name="Manabe R.I."/>
            <person name="Nelson D.C."/>
            <person name="Schulman A.H."/>
            <person name="Timko M.P."/>
            <person name="dePamphilis C.W."/>
            <person name="Choi D."/>
            <person name="Shirasu K."/>
        </authorList>
    </citation>
    <scope>NUCLEOTIDE SEQUENCE [LARGE SCALE GENOMIC DNA]</scope>
    <source>
        <strain evidence="5">cv. UVA1</strain>
    </source>
</reference>
<sequence length="325" mass="35465">MERGQRSSRDSASPHRRSPSPRPSKQLSATRSSPPPATCRFSPLRGHSPPPWSSNPTPRRIISGTTTTRRAEEIQTCALKNVENWFLNLEQRAAPAISTVVLRTVAGRWHIYTDLTVTSAFNPYLLAEACPRMRGEARLEQRGNFSVSVSTDCSRPSEDYDLESSPPFTKSGIISIVPFCKLLAVEGCSALGKLLEPQDCVAHILPVAGDVWVGATVSLKLEIPDGVVIANKVTCYGDKILENKLFMEGYGCPKSGDEVEVHYVGTLMDGTKFHSSLIPLKFNFCQEMGPELVEAIRGFEYGIVKAPLGPDILGPELVAVVANAR</sequence>
<dbReference type="Gene3D" id="3.10.50.40">
    <property type="match status" value="1"/>
</dbReference>
<evidence type="ECO:0000256" key="2">
    <source>
        <dbReference type="SAM" id="MobiDB-lite"/>
    </source>
</evidence>
<proteinExistence type="predicted"/>
<dbReference type="Pfam" id="PF00254">
    <property type="entry name" value="FKBP_C"/>
    <property type="match status" value="1"/>
</dbReference>
<feature type="domain" description="PPIase FKBP-type" evidence="3">
    <location>
        <begin position="256"/>
        <end position="309"/>
    </location>
</feature>
<keyword evidence="5" id="KW-1185">Reference proteome</keyword>
<dbReference type="Proteomes" id="UP000325081">
    <property type="component" value="Unassembled WGS sequence"/>
</dbReference>
<dbReference type="EC" id="5.2.1.8" evidence="1"/>
<dbReference type="InterPro" id="IPR046357">
    <property type="entry name" value="PPIase_dom_sf"/>
</dbReference>
<dbReference type="GO" id="GO:0003755">
    <property type="term" value="F:peptidyl-prolyl cis-trans isomerase activity"/>
    <property type="evidence" value="ECO:0007669"/>
    <property type="project" value="UniProtKB-KW"/>
</dbReference>
<evidence type="ECO:0000313" key="4">
    <source>
        <dbReference type="EMBL" id="GER40983.1"/>
    </source>
</evidence>
<comment type="caution">
    <text evidence="4">The sequence shown here is derived from an EMBL/GenBank/DDBJ whole genome shotgun (WGS) entry which is preliminary data.</text>
</comment>
<dbReference type="PROSITE" id="PS50059">
    <property type="entry name" value="FKBP_PPIASE"/>
    <property type="match status" value="1"/>
</dbReference>
<feature type="region of interest" description="Disordered" evidence="2">
    <location>
        <begin position="1"/>
        <end position="69"/>
    </location>
</feature>
<gene>
    <name evidence="4" type="ORF">STAS_17688</name>
</gene>
<dbReference type="InterPro" id="IPR001179">
    <property type="entry name" value="PPIase_FKBP_dom"/>
</dbReference>
<name>A0A5A7Q6U9_STRAF</name>
<dbReference type="OrthoDB" id="77911at2759"/>
<feature type="compositionally biased region" description="Basic and acidic residues" evidence="2">
    <location>
        <begin position="1"/>
        <end position="13"/>
    </location>
</feature>
<protein>
    <recommendedName>
        <fullName evidence="1">peptidylprolyl isomerase</fullName>
        <ecNumber evidence="1">5.2.1.8</ecNumber>
    </recommendedName>
</protein>
<comment type="catalytic activity">
    <reaction evidence="1">
        <text>[protein]-peptidylproline (omega=180) = [protein]-peptidylproline (omega=0)</text>
        <dbReference type="Rhea" id="RHEA:16237"/>
        <dbReference type="Rhea" id="RHEA-COMP:10747"/>
        <dbReference type="Rhea" id="RHEA-COMP:10748"/>
        <dbReference type="ChEBI" id="CHEBI:83833"/>
        <dbReference type="ChEBI" id="CHEBI:83834"/>
        <dbReference type="EC" id="5.2.1.8"/>
    </reaction>
</comment>
<keyword evidence="1" id="KW-0697">Rotamase</keyword>
<feature type="compositionally biased region" description="Low complexity" evidence="2">
    <location>
        <begin position="56"/>
        <end position="68"/>
    </location>
</feature>
<evidence type="ECO:0000259" key="3">
    <source>
        <dbReference type="PROSITE" id="PS50059"/>
    </source>
</evidence>